<dbReference type="GO" id="GO:0002953">
    <property type="term" value="F:5'-deoxynucleotidase activity"/>
    <property type="evidence" value="ECO:0007669"/>
    <property type="project" value="UniProtKB-EC"/>
</dbReference>
<dbReference type="EC" id="3.1.3.89" evidence="2"/>
<keyword evidence="3" id="KW-1185">Reference proteome</keyword>
<dbReference type="EMBL" id="JBHUHT010000016">
    <property type="protein sequence ID" value="MFD2097218.1"/>
    <property type="molecule type" value="Genomic_DNA"/>
</dbReference>
<feature type="domain" description="HD/PDEase" evidence="1">
    <location>
        <begin position="25"/>
        <end position="152"/>
    </location>
</feature>
<keyword evidence="2" id="KW-0378">Hydrolase</keyword>
<dbReference type="Proteomes" id="UP001597380">
    <property type="component" value="Unassembled WGS sequence"/>
</dbReference>
<dbReference type="RefSeq" id="WP_345339858.1">
    <property type="nucleotide sequence ID" value="NZ_BAABLI010000012.1"/>
</dbReference>
<dbReference type="Gene3D" id="1.10.3210.10">
    <property type="entry name" value="Hypothetical protein af1432"/>
    <property type="match status" value="1"/>
</dbReference>
<name>A0ABW4XQ26_9GAMM</name>
<evidence type="ECO:0000313" key="2">
    <source>
        <dbReference type="EMBL" id="MFD2097218.1"/>
    </source>
</evidence>
<gene>
    <name evidence="2" type="primary">yfbR</name>
    <name evidence="2" type="ORF">ACFSJ3_14575</name>
</gene>
<dbReference type="Pfam" id="PF12917">
    <property type="entry name" value="YfbR-like"/>
    <property type="match status" value="1"/>
</dbReference>
<dbReference type="InterPro" id="IPR003607">
    <property type="entry name" value="HD/PDEase_dom"/>
</dbReference>
<dbReference type="NCBIfam" id="NF003009">
    <property type="entry name" value="PRK03826.1"/>
    <property type="match status" value="1"/>
</dbReference>
<dbReference type="SMART" id="SM00471">
    <property type="entry name" value="HDc"/>
    <property type="match status" value="1"/>
</dbReference>
<evidence type="ECO:0000313" key="3">
    <source>
        <dbReference type="Proteomes" id="UP001597380"/>
    </source>
</evidence>
<organism evidence="2 3">
    <name type="scientific">Corallincola platygyrae</name>
    <dbReference type="NCBI Taxonomy" id="1193278"/>
    <lineage>
        <taxon>Bacteria</taxon>
        <taxon>Pseudomonadati</taxon>
        <taxon>Pseudomonadota</taxon>
        <taxon>Gammaproteobacteria</taxon>
        <taxon>Alteromonadales</taxon>
        <taxon>Psychromonadaceae</taxon>
        <taxon>Corallincola</taxon>
    </lineage>
</organism>
<sequence length="218" mass="24986">MRNVFFALMSRMQNIQRWSKSNPTRSENVAEHSLQVAMFAHCLGVIRNTQFTDRPPVDEHKLTTLALFHDGPEVLTEDVNSLIKYSDARMLNLCREMEHIACDMMLNTVPESMVDTYRPLIQQHGQESEEALFVKAADILSAYAKALAELRANNTEFRGTKEKLDKVIEDFTVKLPEVGYFMEVFMPSFMLTIDDLVDAAFMPEPSAQEAMMQRRSVQ</sequence>
<proteinExistence type="predicted"/>
<comment type="caution">
    <text evidence="2">The sequence shown here is derived from an EMBL/GenBank/DDBJ whole genome shotgun (WGS) entry which is preliminary data.</text>
</comment>
<evidence type="ECO:0000259" key="1">
    <source>
        <dbReference type="SMART" id="SM00471"/>
    </source>
</evidence>
<dbReference type="SUPFAM" id="SSF109604">
    <property type="entry name" value="HD-domain/PDEase-like"/>
    <property type="match status" value="1"/>
</dbReference>
<accession>A0ABW4XQ26</accession>
<protein>
    <submittedName>
        <fullName evidence="2">5'-deoxynucleotidase</fullName>
        <ecNumber evidence="2">3.1.3.89</ecNumber>
    </submittedName>
</protein>
<reference evidence="3" key="1">
    <citation type="journal article" date="2019" name="Int. J. Syst. Evol. Microbiol.">
        <title>The Global Catalogue of Microorganisms (GCM) 10K type strain sequencing project: providing services to taxonomists for standard genome sequencing and annotation.</title>
        <authorList>
            <consortium name="The Broad Institute Genomics Platform"/>
            <consortium name="The Broad Institute Genome Sequencing Center for Infectious Disease"/>
            <person name="Wu L."/>
            <person name="Ma J."/>
        </authorList>
    </citation>
    <scope>NUCLEOTIDE SEQUENCE [LARGE SCALE GENOMIC DNA]</scope>
    <source>
        <strain evidence="3">CGMCC 1.10992</strain>
    </source>
</reference>